<feature type="transmembrane region" description="Helical" evidence="1">
    <location>
        <begin position="224"/>
        <end position="241"/>
    </location>
</feature>
<dbReference type="AlphaFoldDB" id="A0A2V3J6U3"/>
<keyword evidence="1" id="KW-1133">Transmembrane helix</keyword>
<proteinExistence type="predicted"/>
<comment type="caution">
    <text evidence="2">The sequence shown here is derived from an EMBL/GenBank/DDBJ whole genome shotgun (WGS) entry which is preliminary data.</text>
</comment>
<dbReference type="EMBL" id="NBIV01000001">
    <property type="protein sequence ID" value="PXF50141.1"/>
    <property type="molecule type" value="Genomic_DNA"/>
</dbReference>
<feature type="transmembrane region" description="Helical" evidence="1">
    <location>
        <begin position="192"/>
        <end position="212"/>
    </location>
</feature>
<reference evidence="2 3" key="1">
    <citation type="journal article" date="2018" name="Mol. Biol. Evol.">
        <title>Analysis of the draft genome of the red seaweed Gracilariopsis chorda provides insights into genome size evolution in Rhodophyta.</title>
        <authorList>
            <person name="Lee J."/>
            <person name="Yang E.C."/>
            <person name="Graf L."/>
            <person name="Yang J.H."/>
            <person name="Qiu H."/>
            <person name="Zel Zion U."/>
            <person name="Chan C.X."/>
            <person name="Stephens T.G."/>
            <person name="Weber A.P.M."/>
            <person name="Boo G.H."/>
            <person name="Boo S.M."/>
            <person name="Kim K.M."/>
            <person name="Shin Y."/>
            <person name="Jung M."/>
            <person name="Lee S.J."/>
            <person name="Yim H.S."/>
            <person name="Lee J.H."/>
            <person name="Bhattacharya D."/>
            <person name="Yoon H.S."/>
        </authorList>
    </citation>
    <scope>NUCLEOTIDE SEQUENCE [LARGE SCALE GENOMIC DNA]</scope>
    <source>
        <strain evidence="2 3">SKKU-2015</strain>
        <tissue evidence="2">Whole body</tissue>
    </source>
</reference>
<name>A0A2V3J6U3_9FLOR</name>
<dbReference type="OrthoDB" id="4763at2759"/>
<keyword evidence="3" id="KW-1185">Reference proteome</keyword>
<organism evidence="2 3">
    <name type="scientific">Gracilariopsis chorda</name>
    <dbReference type="NCBI Taxonomy" id="448386"/>
    <lineage>
        <taxon>Eukaryota</taxon>
        <taxon>Rhodophyta</taxon>
        <taxon>Florideophyceae</taxon>
        <taxon>Rhodymeniophycidae</taxon>
        <taxon>Gracilariales</taxon>
        <taxon>Gracilariaceae</taxon>
        <taxon>Gracilariopsis</taxon>
    </lineage>
</organism>
<protein>
    <recommendedName>
        <fullName evidence="4">Phosphatidic acid phosphatase type 2/haloperoxidase domain-containing protein</fullName>
    </recommendedName>
</protein>
<evidence type="ECO:0000313" key="2">
    <source>
        <dbReference type="EMBL" id="PXF50141.1"/>
    </source>
</evidence>
<gene>
    <name evidence="2" type="ORF">BWQ96_00301</name>
</gene>
<feature type="transmembrane region" description="Helical" evidence="1">
    <location>
        <begin position="128"/>
        <end position="146"/>
    </location>
</feature>
<evidence type="ECO:0000313" key="3">
    <source>
        <dbReference type="Proteomes" id="UP000247409"/>
    </source>
</evidence>
<feature type="transmembrane region" description="Helical" evidence="1">
    <location>
        <begin position="87"/>
        <end position="108"/>
    </location>
</feature>
<feature type="transmembrane region" description="Helical" evidence="1">
    <location>
        <begin position="253"/>
        <end position="273"/>
    </location>
</feature>
<sequence>MSLSHPRSYNTTRNFLALAAVTLLPLTIFLERASPARLNACYIRRELQSPPPPLIPLRDSVLHNYSVYIMWTAMFLLALLPHARPKALFSLTYASLWFHATYIYLAAFKAPLQDFNCAGRHKSYPNGISGHYCYFIFVAFTAARYARSRLKSNPNASPGIKAAAAALMSLFGVGGVATLYRTFFHGYHSARQISYGASLGIFAHCVLDYILFQEDSGFTTYLRLLFLLANSTTSLTLYFRLWPHEAAGPAISFGNLVFHASLWVILLVCTYYLRAAEENPAKEA</sequence>
<dbReference type="Proteomes" id="UP000247409">
    <property type="component" value="Unassembled WGS sequence"/>
</dbReference>
<feature type="transmembrane region" description="Helical" evidence="1">
    <location>
        <begin position="158"/>
        <end position="180"/>
    </location>
</feature>
<accession>A0A2V3J6U3</accession>
<keyword evidence="1" id="KW-0812">Transmembrane</keyword>
<evidence type="ECO:0000256" key="1">
    <source>
        <dbReference type="SAM" id="Phobius"/>
    </source>
</evidence>
<feature type="transmembrane region" description="Helical" evidence="1">
    <location>
        <begin position="62"/>
        <end position="80"/>
    </location>
</feature>
<keyword evidence="1" id="KW-0472">Membrane</keyword>
<evidence type="ECO:0008006" key="4">
    <source>
        <dbReference type="Google" id="ProtNLM"/>
    </source>
</evidence>